<dbReference type="RefSeq" id="XP_025573628.1">
    <property type="nucleotide sequence ID" value="XM_025716987.1"/>
</dbReference>
<evidence type="ECO:0000313" key="2">
    <source>
        <dbReference type="EMBL" id="RAK99300.1"/>
    </source>
</evidence>
<dbReference type="PANTHER" id="PTHR36978">
    <property type="entry name" value="P-LOOP CONTAINING NUCLEOTIDE TRIPHOSPHATE HYDROLASE"/>
    <property type="match status" value="1"/>
</dbReference>
<dbReference type="GO" id="GO:0032259">
    <property type="term" value="P:methylation"/>
    <property type="evidence" value="ECO:0007669"/>
    <property type="project" value="InterPro"/>
</dbReference>
<dbReference type="EMBL" id="KZ824447">
    <property type="protein sequence ID" value="RAK99300.1"/>
    <property type="molecule type" value="Genomic_DNA"/>
</dbReference>
<dbReference type="Proteomes" id="UP000249402">
    <property type="component" value="Unassembled WGS sequence"/>
</dbReference>
<keyword evidence="3" id="KW-1185">Reference proteome</keyword>
<dbReference type="VEuPathDB" id="FungiDB:BO80DRAFT_385511"/>
<dbReference type="PANTHER" id="PTHR36978:SF8">
    <property type="entry name" value="NAD DEPENDENT EPIMERASE_DEHYDRATASE"/>
    <property type="match status" value="1"/>
</dbReference>
<feature type="transmembrane region" description="Helical" evidence="1">
    <location>
        <begin position="258"/>
        <end position="280"/>
    </location>
</feature>
<dbReference type="Pfam" id="PF17784">
    <property type="entry name" value="Sulfotransfer_4"/>
    <property type="match status" value="1"/>
</dbReference>
<dbReference type="SUPFAM" id="SSF52540">
    <property type="entry name" value="P-loop containing nucleoside triphosphate hydrolases"/>
    <property type="match status" value="1"/>
</dbReference>
<protein>
    <recommendedName>
        <fullName evidence="4">NAD dependent epimerase/dehydratase</fullName>
    </recommendedName>
</protein>
<organism evidence="2 3">
    <name type="scientific">Aspergillus ibericus CBS 121593</name>
    <dbReference type="NCBI Taxonomy" id="1448316"/>
    <lineage>
        <taxon>Eukaryota</taxon>
        <taxon>Fungi</taxon>
        <taxon>Dikarya</taxon>
        <taxon>Ascomycota</taxon>
        <taxon>Pezizomycotina</taxon>
        <taxon>Eurotiomycetes</taxon>
        <taxon>Eurotiomycetidae</taxon>
        <taxon>Eurotiales</taxon>
        <taxon>Aspergillaceae</taxon>
        <taxon>Aspergillus</taxon>
        <taxon>Aspergillus subgen. Circumdati</taxon>
    </lineage>
</organism>
<sequence length="306" mass="34728">MNTLLTTIYTYPPPRPRPRTKPLQVICVGLPRSGTESLSLALTHLGFTTYHGWDVVFEDPPYAQEWAKLAERKHTHTPHGGDIQISRAEFDAILGPYDAIIDTASALFTVEILQAYPEAKVILNTRRDIDAWHRSALRTLVAEGEEQWGVWFWAMWTAELFWLWRLYVTFGYPGLFRGRTAREGLERYGKRVYREHGWMVRGLVEGERLLEWNVEDGWGPLCEFLGKEVPDVPFPKANDPAAFRENVQGVVHLRFKRALANFAVTFTSVGVVVAVVVLGVKGRGGRKTINGCAEMIGGWMRAIFRA</sequence>
<keyword evidence="1" id="KW-0812">Transmembrane</keyword>
<keyword evidence="1" id="KW-0472">Membrane</keyword>
<dbReference type="PROSITE" id="PS00092">
    <property type="entry name" value="N6_MTASE"/>
    <property type="match status" value="1"/>
</dbReference>
<gene>
    <name evidence="2" type="ORF">BO80DRAFT_385511</name>
</gene>
<dbReference type="STRING" id="1448316.A0A395GUS2"/>
<dbReference type="InterPro" id="IPR040632">
    <property type="entry name" value="Sulfotransfer_4"/>
</dbReference>
<evidence type="ECO:0000256" key="1">
    <source>
        <dbReference type="SAM" id="Phobius"/>
    </source>
</evidence>
<dbReference type="Gene3D" id="3.40.50.300">
    <property type="entry name" value="P-loop containing nucleotide triphosphate hydrolases"/>
    <property type="match status" value="1"/>
</dbReference>
<dbReference type="InterPro" id="IPR027417">
    <property type="entry name" value="P-loop_NTPase"/>
</dbReference>
<proteinExistence type="predicted"/>
<dbReference type="InterPro" id="IPR002052">
    <property type="entry name" value="DNA_methylase_N6_adenine_CS"/>
</dbReference>
<dbReference type="GeneID" id="37221852"/>
<evidence type="ECO:0000313" key="3">
    <source>
        <dbReference type="Proteomes" id="UP000249402"/>
    </source>
</evidence>
<accession>A0A395GUS2</accession>
<dbReference type="AlphaFoldDB" id="A0A395GUS2"/>
<dbReference type="GO" id="GO:0003676">
    <property type="term" value="F:nucleic acid binding"/>
    <property type="evidence" value="ECO:0007669"/>
    <property type="project" value="InterPro"/>
</dbReference>
<dbReference type="GO" id="GO:0008168">
    <property type="term" value="F:methyltransferase activity"/>
    <property type="evidence" value="ECO:0007669"/>
    <property type="project" value="InterPro"/>
</dbReference>
<keyword evidence="1" id="KW-1133">Transmembrane helix</keyword>
<evidence type="ECO:0008006" key="4">
    <source>
        <dbReference type="Google" id="ProtNLM"/>
    </source>
</evidence>
<reference evidence="2 3" key="1">
    <citation type="submission" date="2018-02" db="EMBL/GenBank/DDBJ databases">
        <title>The genomes of Aspergillus section Nigri reveals drivers in fungal speciation.</title>
        <authorList>
            <consortium name="DOE Joint Genome Institute"/>
            <person name="Vesth T.C."/>
            <person name="Nybo J."/>
            <person name="Theobald S."/>
            <person name="Brandl J."/>
            <person name="Frisvad J.C."/>
            <person name="Nielsen K.F."/>
            <person name="Lyhne E.K."/>
            <person name="Kogle M.E."/>
            <person name="Kuo A."/>
            <person name="Riley R."/>
            <person name="Clum A."/>
            <person name="Nolan M."/>
            <person name="Lipzen A."/>
            <person name="Salamov A."/>
            <person name="Henrissat B."/>
            <person name="Wiebenga A."/>
            <person name="De vries R.P."/>
            <person name="Grigoriev I.V."/>
            <person name="Mortensen U.H."/>
            <person name="Andersen M.R."/>
            <person name="Baker S.E."/>
        </authorList>
    </citation>
    <scope>NUCLEOTIDE SEQUENCE [LARGE SCALE GENOMIC DNA]</scope>
    <source>
        <strain evidence="2 3">CBS 121593</strain>
    </source>
</reference>
<name>A0A395GUS2_9EURO</name>
<dbReference type="OrthoDB" id="408152at2759"/>